<name>A0A927R9X5_9ACTN</name>
<reference evidence="1" key="1">
    <citation type="submission" date="2020-10" db="EMBL/GenBank/DDBJ databases">
        <title>Sequencing the genomes of 1000 actinobacteria strains.</title>
        <authorList>
            <person name="Klenk H.-P."/>
        </authorList>
    </citation>
    <scope>NUCLEOTIDE SEQUENCE</scope>
    <source>
        <strain evidence="1">DSM 45354</strain>
    </source>
</reference>
<proteinExistence type="predicted"/>
<accession>A0A927R9X5</accession>
<protein>
    <submittedName>
        <fullName evidence="1">Uncharacterized protein</fullName>
    </submittedName>
</protein>
<dbReference type="AlphaFoldDB" id="A0A927R9X5"/>
<organism evidence="1 2">
    <name type="scientific">Actinopolymorpha pittospori</name>
    <dbReference type="NCBI Taxonomy" id="648752"/>
    <lineage>
        <taxon>Bacteria</taxon>
        <taxon>Bacillati</taxon>
        <taxon>Actinomycetota</taxon>
        <taxon>Actinomycetes</taxon>
        <taxon>Propionibacteriales</taxon>
        <taxon>Actinopolymorphaceae</taxon>
        <taxon>Actinopolymorpha</taxon>
    </lineage>
</organism>
<comment type="caution">
    <text evidence="1">The sequence shown here is derived from an EMBL/GenBank/DDBJ whole genome shotgun (WGS) entry which is preliminary data.</text>
</comment>
<keyword evidence="2" id="KW-1185">Reference proteome</keyword>
<sequence length="39" mass="4580">MTALDDYDTPINERLRYTTLLDATEVPITFYLRCRRTAA</sequence>
<dbReference type="Proteomes" id="UP000638648">
    <property type="component" value="Unassembled WGS sequence"/>
</dbReference>
<evidence type="ECO:0000313" key="1">
    <source>
        <dbReference type="EMBL" id="MBE1606979.1"/>
    </source>
</evidence>
<gene>
    <name evidence="1" type="ORF">HEB94_003827</name>
</gene>
<dbReference type="EMBL" id="JADBEM010000001">
    <property type="protein sequence ID" value="MBE1606979.1"/>
    <property type="molecule type" value="Genomic_DNA"/>
</dbReference>
<evidence type="ECO:0000313" key="2">
    <source>
        <dbReference type="Proteomes" id="UP000638648"/>
    </source>
</evidence>